<accession>A0AAD8N7H7</accession>
<name>A0AAD8N7H7_9APIA</name>
<gene>
    <name evidence="6" type="ORF">POM88_009422</name>
</gene>
<sequence length="447" mass="49296">MGRTSRWFRSLLGSKRPSGKRGGTGNNGSVSSECSSYPHGLDANKHAIVVAAATANAAEAALVAARAAAEVVRLTACSGTGRSRPVNATADNYAGTERRRYVAAVILQSAFRAYLSRRALKALKGLVKLQALVRGHIVRKQSTYMLQRMQAMARIQARACANRAYMSDSPHSSNKSSHSQHPELASFKTIDHHSRAHGTRPNGSALKRSVSKSNTKDNIGRGKTNWLDKWMEENAGNKLREKPVTNEYCDDEKIDKILEVDTWKPHMNLNQNDQAFQRLQHVSAWNHNDPIYIPLDALSAHSTKSQRPTRSQSPLDFSNISSGKVNQRAVGVAENCLEACSASSRPGSSSSRRGPSIPARSECSPSFYSNYSGQPNYMTYTESSQAKVRSRSAPKQRLNSERPGTMKRYVHGYWDEETISENGWPLHANFSTIAYPGTDSFEKFGYA</sequence>
<feature type="region of interest" description="Disordered" evidence="4">
    <location>
        <begin position="302"/>
        <end position="321"/>
    </location>
</feature>
<dbReference type="Gene3D" id="1.20.5.190">
    <property type="match status" value="1"/>
</dbReference>
<dbReference type="CDD" id="cd23767">
    <property type="entry name" value="IQCD"/>
    <property type="match status" value="1"/>
</dbReference>
<evidence type="ECO:0000256" key="3">
    <source>
        <dbReference type="ARBA" id="ARBA00024378"/>
    </source>
</evidence>
<feature type="region of interest" description="Disordered" evidence="4">
    <location>
        <begin position="1"/>
        <end position="36"/>
    </location>
</feature>
<dbReference type="GO" id="GO:0005516">
    <property type="term" value="F:calmodulin binding"/>
    <property type="evidence" value="ECO:0007669"/>
    <property type="project" value="UniProtKB-KW"/>
</dbReference>
<evidence type="ECO:0000313" key="7">
    <source>
        <dbReference type="Proteomes" id="UP001237642"/>
    </source>
</evidence>
<feature type="region of interest" description="Disordered" evidence="4">
    <location>
        <begin position="164"/>
        <end position="183"/>
    </location>
</feature>
<feature type="region of interest" description="Disordered" evidence="4">
    <location>
        <begin position="383"/>
        <end position="404"/>
    </location>
</feature>
<evidence type="ECO:0000313" key="6">
    <source>
        <dbReference type="EMBL" id="KAK1399559.1"/>
    </source>
</evidence>
<dbReference type="PROSITE" id="PS50096">
    <property type="entry name" value="IQ"/>
    <property type="match status" value="2"/>
</dbReference>
<dbReference type="EMBL" id="JAUIZM010000002">
    <property type="protein sequence ID" value="KAK1399559.1"/>
    <property type="molecule type" value="Genomic_DNA"/>
</dbReference>
<reference evidence="6" key="2">
    <citation type="submission" date="2023-05" db="EMBL/GenBank/DDBJ databases">
        <authorList>
            <person name="Schelkunov M.I."/>
        </authorList>
    </citation>
    <scope>NUCLEOTIDE SEQUENCE</scope>
    <source>
        <strain evidence="6">Hsosn_3</strain>
        <tissue evidence="6">Leaf</tissue>
    </source>
</reference>
<comment type="subunit">
    <text evidence="3">Binds to multiple calmodulin (CaM) in the presence of Ca(2+) and CaM-like proteins.</text>
</comment>
<evidence type="ECO:0000259" key="5">
    <source>
        <dbReference type="Pfam" id="PF13178"/>
    </source>
</evidence>
<evidence type="ECO:0000256" key="1">
    <source>
        <dbReference type="ARBA" id="ARBA00022860"/>
    </source>
</evidence>
<proteinExistence type="inferred from homology"/>
<dbReference type="PANTHER" id="PTHR32295:SF174">
    <property type="entry name" value="PROTEIN IQ-DOMAIN 24"/>
    <property type="match status" value="1"/>
</dbReference>
<evidence type="ECO:0000256" key="2">
    <source>
        <dbReference type="ARBA" id="ARBA00024341"/>
    </source>
</evidence>
<keyword evidence="7" id="KW-1185">Reference proteome</keyword>
<dbReference type="InterPro" id="IPR000048">
    <property type="entry name" value="IQ_motif_EF-hand-BS"/>
</dbReference>
<dbReference type="Pfam" id="PF00612">
    <property type="entry name" value="IQ"/>
    <property type="match status" value="2"/>
</dbReference>
<dbReference type="Pfam" id="PF13178">
    <property type="entry name" value="DUF4005"/>
    <property type="match status" value="1"/>
</dbReference>
<dbReference type="AlphaFoldDB" id="A0AAD8N7H7"/>
<dbReference type="PANTHER" id="PTHR32295">
    <property type="entry name" value="IQ-DOMAIN 5-RELATED"/>
    <property type="match status" value="1"/>
</dbReference>
<dbReference type="Proteomes" id="UP001237642">
    <property type="component" value="Unassembled WGS sequence"/>
</dbReference>
<reference evidence="6" key="1">
    <citation type="submission" date="2023-02" db="EMBL/GenBank/DDBJ databases">
        <title>Genome of toxic invasive species Heracleum sosnowskyi carries increased number of genes despite the absence of recent whole-genome duplications.</title>
        <authorList>
            <person name="Schelkunov M."/>
            <person name="Shtratnikova V."/>
            <person name="Makarenko M."/>
            <person name="Klepikova A."/>
            <person name="Omelchenko D."/>
            <person name="Novikova G."/>
            <person name="Obukhova E."/>
            <person name="Bogdanov V."/>
            <person name="Penin A."/>
            <person name="Logacheva M."/>
        </authorList>
    </citation>
    <scope>NUCLEOTIDE SEQUENCE</scope>
    <source>
        <strain evidence="6">Hsosn_3</strain>
        <tissue evidence="6">Leaf</tissue>
    </source>
</reference>
<keyword evidence="1" id="KW-0112">Calmodulin-binding</keyword>
<comment type="caution">
    <text evidence="6">The sequence shown here is derived from an EMBL/GenBank/DDBJ whole genome shotgun (WGS) entry which is preliminary data.</text>
</comment>
<dbReference type="InterPro" id="IPR025064">
    <property type="entry name" value="DUF4005"/>
</dbReference>
<protein>
    <submittedName>
        <fullName evidence="6">IQ motif, EF-hand binding site</fullName>
    </submittedName>
</protein>
<evidence type="ECO:0000256" key="4">
    <source>
        <dbReference type="SAM" id="MobiDB-lite"/>
    </source>
</evidence>
<feature type="region of interest" description="Disordered" evidence="4">
    <location>
        <begin position="341"/>
        <end position="361"/>
    </location>
</feature>
<comment type="similarity">
    <text evidence="2">Belongs to the IQD family.</text>
</comment>
<feature type="region of interest" description="Disordered" evidence="4">
    <location>
        <begin position="191"/>
        <end position="222"/>
    </location>
</feature>
<organism evidence="6 7">
    <name type="scientific">Heracleum sosnowskyi</name>
    <dbReference type="NCBI Taxonomy" id="360622"/>
    <lineage>
        <taxon>Eukaryota</taxon>
        <taxon>Viridiplantae</taxon>
        <taxon>Streptophyta</taxon>
        <taxon>Embryophyta</taxon>
        <taxon>Tracheophyta</taxon>
        <taxon>Spermatophyta</taxon>
        <taxon>Magnoliopsida</taxon>
        <taxon>eudicotyledons</taxon>
        <taxon>Gunneridae</taxon>
        <taxon>Pentapetalae</taxon>
        <taxon>asterids</taxon>
        <taxon>campanulids</taxon>
        <taxon>Apiales</taxon>
        <taxon>Apiaceae</taxon>
        <taxon>Apioideae</taxon>
        <taxon>apioid superclade</taxon>
        <taxon>Tordylieae</taxon>
        <taxon>Tordyliinae</taxon>
        <taxon>Heracleum</taxon>
    </lineage>
</organism>
<feature type="compositionally biased region" description="Low complexity" evidence="4">
    <location>
        <begin position="164"/>
        <end position="179"/>
    </location>
</feature>
<feature type="domain" description="DUF4005" evidence="5">
    <location>
        <begin position="341"/>
        <end position="402"/>
    </location>
</feature>